<evidence type="ECO:0000313" key="9">
    <source>
        <dbReference type="EMBL" id="KAF7232424.1"/>
    </source>
</evidence>
<dbReference type="EMBL" id="JTDE01021819">
    <property type="protein sequence ID" value="KAF7232424.1"/>
    <property type="molecule type" value="Genomic_DNA"/>
</dbReference>
<evidence type="ECO:0000256" key="3">
    <source>
        <dbReference type="ARBA" id="ARBA00022598"/>
    </source>
</evidence>
<comment type="similarity">
    <text evidence="1">Belongs to the class-II aminoacyl-tRNA synthetase family. Type-1 seryl-tRNA synthetase subfamily.</text>
</comment>
<dbReference type="InterPro" id="IPR045864">
    <property type="entry name" value="aa-tRNA-synth_II/BPL/LPL"/>
</dbReference>
<evidence type="ECO:0000256" key="5">
    <source>
        <dbReference type="ARBA" id="ARBA00022840"/>
    </source>
</evidence>
<dbReference type="Proteomes" id="UP000822476">
    <property type="component" value="Unassembled WGS sequence"/>
</dbReference>
<accession>A0A8S9YIH6</accession>
<dbReference type="Gene3D" id="3.30.930.10">
    <property type="entry name" value="Bira Bifunctional Protein, Domain 2"/>
    <property type="match status" value="1"/>
</dbReference>
<dbReference type="Pfam" id="PF00587">
    <property type="entry name" value="tRNA-synt_2b"/>
    <property type="match status" value="1"/>
</dbReference>
<dbReference type="OrthoDB" id="10264585at2759"/>
<dbReference type="PROSITE" id="PS50862">
    <property type="entry name" value="AA_TRNA_LIGASE_II"/>
    <property type="match status" value="1"/>
</dbReference>
<dbReference type="GO" id="GO:0005524">
    <property type="term" value="F:ATP binding"/>
    <property type="evidence" value="ECO:0007669"/>
    <property type="project" value="UniProtKB-KW"/>
</dbReference>
<evidence type="ECO:0000256" key="2">
    <source>
        <dbReference type="ARBA" id="ARBA00012840"/>
    </source>
</evidence>
<evidence type="ECO:0000256" key="1">
    <source>
        <dbReference type="ARBA" id="ARBA00010728"/>
    </source>
</evidence>
<dbReference type="PRINTS" id="PR00981">
    <property type="entry name" value="TRNASYNTHSER"/>
</dbReference>
<comment type="caution">
    <text evidence="9">The sequence shown here is derived from an EMBL/GenBank/DDBJ whole genome shotgun (WGS) entry which is preliminary data.</text>
</comment>
<reference evidence="9" key="1">
    <citation type="submission" date="2019-07" db="EMBL/GenBank/DDBJ databases">
        <title>Annotation for the trematode Paragonimus miyazaki's.</title>
        <authorList>
            <person name="Choi Y.-J."/>
        </authorList>
    </citation>
    <scope>NUCLEOTIDE SEQUENCE</scope>
    <source>
        <strain evidence="9">Japan</strain>
    </source>
</reference>
<keyword evidence="10" id="KW-1185">Reference proteome</keyword>
<keyword evidence="3" id="KW-0436">Ligase</keyword>
<feature type="domain" description="Aminoacyl-transfer RNA synthetases class-II family profile" evidence="8">
    <location>
        <begin position="179"/>
        <end position="422"/>
    </location>
</feature>
<protein>
    <recommendedName>
        <fullName evidence="2">serine--tRNA ligase</fullName>
        <ecNumber evidence="2">6.1.1.11</ecNumber>
    </recommendedName>
    <alternativeName>
        <fullName evidence="7">Seryl-tRNA synthetase</fullName>
    </alternativeName>
</protein>
<dbReference type="EC" id="6.1.1.11" evidence="2"/>
<proteinExistence type="inferred from homology"/>
<evidence type="ECO:0000256" key="6">
    <source>
        <dbReference type="ARBA" id="ARBA00023146"/>
    </source>
</evidence>
<keyword evidence="6" id="KW-0030">Aminoacyl-tRNA synthetase</keyword>
<keyword evidence="4" id="KW-0547">Nucleotide-binding</keyword>
<dbReference type="PANTHER" id="PTHR11778">
    <property type="entry name" value="SERYL-TRNA SYNTHETASE"/>
    <property type="match status" value="1"/>
</dbReference>
<dbReference type="InterPro" id="IPR006195">
    <property type="entry name" value="aa-tRNA-synth_II"/>
</dbReference>
<keyword evidence="5" id="KW-0067">ATP-binding</keyword>
<dbReference type="InterPro" id="IPR002314">
    <property type="entry name" value="aa-tRNA-synt_IIb"/>
</dbReference>
<dbReference type="AlphaFoldDB" id="A0A8S9YIH6"/>
<evidence type="ECO:0000259" key="8">
    <source>
        <dbReference type="PROSITE" id="PS50862"/>
    </source>
</evidence>
<organism evidence="9 10">
    <name type="scientific">Paragonimus skrjabini miyazakii</name>
    <dbReference type="NCBI Taxonomy" id="59628"/>
    <lineage>
        <taxon>Eukaryota</taxon>
        <taxon>Metazoa</taxon>
        <taxon>Spiralia</taxon>
        <taxon>Lophotrochozoa</taxon>
        <taxon>Platyhelminthes</taxon>
        <taxon>Trematoda</taxon>
        <taxon>Digenea</taxon>
        <taxon>Plagiorchiida</taxon>
        <taxon>Troglotremata</taxon>
        <taxon>Troglotrematidae</taxon>
        <taxon>Paragonimus</taxon>
    </lineage>
</organism>
<gene>
    <name evidence="9" type="ORF">EG68_06019</name>
</gene>
<dbReference type="InterPro" id="IPR002317">
    <property type="entry name" value="Ser-tRNA-ligase_type_1"/>
</dbReference>
<name>A0A8S9YIH6_9TREM</name>
<evidence type="ECO:0000256" key="7">
    <source>
        <dbReference type="ARBA" id="ARBA00031113"/>
    </source>
</evidence>
<dbReference type="SUPFAM" id="SSF55681">
    <property type="entry name" value="Class II aaRS and biotin synthetases"/>
    <property type="match status" value="1"/>
</dbReference>
<dbReference type="GO" id="GO:0006434">
    <property type="term" value="P:seryl-tRNA aminoacylation"/>
    <property type="evidence" value="ECO:0007669"/>
    <property type="project" value="InterPro"/>
</dbReference>
<evidence type="ECO:0000256" key="4">
    <source>
        <dbReference type="ARBA" id="ARBA00022741"/>
    </source>
</evidence>
<sequence length="448" mass="50199">MRSFRRIILLLPELTGSRLSIHRSSLLHSSYWTEAFQPSFDLAKLSDPVFVEHTRKNLLARESTLNFDHMLKLYERYRAGDLEVKSSLFNLIKQLPNSTHPLTPVGDPSKFRQLYCHGTKRIADWKLKNAATLATISPLPTAHSISPYRLFVGNHLRLKNTSLAAGPRTYYFGGPLAHLEEALKSFTLHRLSEAGFALVSVPDILPEPVIEACGFATRGKRSQVYKLCPSESDLTYCLSGTAEMGLAGFCAGRTFDSGYSDESTAVGLCAVSRCFRQEAPHQEPPLYRVHQFTKVEMFGLTAPDACTADAMFDRILKLQISMFADLGLHFRVLEMPTSELGNSAHRKVDIEAWMPGENMYGEISSTSNCLDYQSQRLNIRWALPSGNSNFAYTLNGTACAVPRMMKALLETYQNQDGTITIPEILRPILAKHEQPESPYPEIHFKLTS</sequence>
<dbReference type="GO" id="GO:0004828">
    <property type="term" value="F:serine-tRNA ligase activity"/>
    <property type="evidence" value="ECO:0007669"/>
    <property type="project" value="UniProtKB-EC"/>
</dbReference>
<evidence type="ECO:0000313" key="10">
    <source>
        <dbReference type="Proteomes" id="UP000822476"/>
    </source>
</evidence>